<dbReference type="AlphaFoldDB" id="I4C4H9"/>
<protein>
    <recommendedName>
        <fullName evidence="5">Lipoprotein</fullName>
    </recommendedName>
</protein>
<feature type="coiled-coil region" evidence="1">
    <location>
        <begin position="127"/>
        <end position="161"/>
    </location>
</feature>
<evidence type="ECO:0008006" key="5">
    <source>
        <dbReference type="Google" id="ProtNLM"/>
    </source>
</evidence>
<dbReference type="EMBL" id="CP003360">
    <property type="protein sequence ID" value="AFM24470.1"/>
    <property type="molecule type" value="Genomic_DNA"/>
</dbReference>
<dbReference type="KEGG" id="dti:Desti_1760"/>
<name>I4C4H9_DESTA</name>
<accession>I4C4H9</accession>
<keyword evidence="2" id="KW-0732">Signal</keyword>
<reference evidence="4" key="1">
    <citation type="submission" date="2012-06" db="EMBL/GenBank/DDBJ databases">
        <title>Complete sequence of chromosome of Desulfomonile tiedjei DSM 6799.</title>
        <authorList>
            <person name="Lucas S."/>
            <person name="Copeland A."/>
            <person name="Lapidus A."/>
            <person name="Glavina del Rio T."/>
            <person name="Dalin E."/>
            <person name="Tice H."/>
            <person name="Bruce D."/>
            <person name="Goodwin L."/>
            <person name="Pitluck S."/>
            <person name="Peters L."/>
            <person name="Ovchinnikova G."/>
            <person name="Zeytun A."/>
            <person name="Lu M."/>
            <person name="Kyrpides N."/>
            <person name="Mavromatis K."/>
            <person name="Ivanova N."/>
            <person name="Brettin T."/>
            <person name="Detter J.C."/>
            <person name="Han C."/>
            <person name="Larimer F."/>
            <person name="Land M."/>
            <person name="Hauser L."/>
            <person name="Markowitz V."/>
            <person name="Cheng J.-F."/>
            <person name="Hugenholtz P."/>
            <person name="Woyke T."/>
            <person name="Wu D."/>
            <person name="Spring S."/>
            <person name="Schroeder M."/>
            <person name="Brambilla E."/>
            <person name="Klenk H.-P."/>
            <person name="Eisen J.A."/>
        </authorList>
    </citation>
    <scope>NUCLEOTIDE SEQUENCE [LARGE SCALE GENOMIC DNA]</scope>
    <source>
        <strain evidence="4">ATCC 49306 / DSM 6799 / DCB-1</strain>
    </source>
</reference>
<feature type="signal peptide" evidence="2">
    <location>
        <begin position="1"/>
        <end position="23"/>
    </location>
</feature>
<evidence type="ECO:0000313" key="3">
    <source>
        <dbReference type="EMBL" id="AFM24470.1"/>
    </source>
</evidence>
<dbReference type="PROSITE" id="PS51257">
    <property type="entry name" value="PROKAR_LIPOPROTEIN"/>
    <property type="match status" value="1"/>
</dbReference>
<evidence type="ECO:0000256" key="2">
    <source>
        <dbReference type="SAM" id="SignalP"/>
    </source>
</evidence>
<gene>
    <name evidence="3" type="ordered locus">Desti_1760</name>
</gene>
<dbReference type="Proteomes" id="UP000006055">
    <property type="component" value="Chromosome"/>
</dbReference>
<keyword evidence="4" id="KW-1185">Reference proteome</keyword>
<dbReference type="STRING" id="706587.Desti_1760"/>
<sequence length="163" mass="17843">MLGIVKRVVVVSLVLLASGCASLPDVNRIQGNMDKMVHYMGVMSTTMPAMVYNTSRMADTAERMQRKSDGMLADLQKKGGTAEKAIQNYSQAFLDNDRAVIKGLQGIKEELSEVRQSLKRPDTTQDAREQARAAAALQAKMNALEAKLSALSDKVDKLDRKSP</sequence>
<feature type="chain" id="PRO_5003687509" description="Lipoprotein" evidence="2">
    <location>
        <begin position="24"/>
        <end position="163"/>
    </location>
</feature>
<evidence type="ECO:0000256" key="1">
    <source>
        <dbReference type="SAM" id="Coils"/>
    </source>
</evidence>
<keyword evidence="1" id="KW-0175">Coiled coil</keyword>
<dbReference type="HOGENOM" id="CLU_1624485_0_0_7"/>
<evidence type="ECO:0000313" key="4">
    <source>
        <dbReference type="Proteomes" id="UP000006055"/>
    </source>
</evidence>
<proteinExistence type="predicted"/>
<organism evidence="3 4">
    <name type="scientific">Desulfomonile tiedjei (strain ATCC 49306 / DSM 6799 / DCB-1)</name>
    <dbReference type="NCBI Taxonomy" id="706587"/>
    <lineage>
        <taxon>Bacteria</taxon>
        <taxon>Pseudomonadati</taxon>
        <taxon>Thermodesulfobacteriota</taxon>
        <taxon>Desulfomonilia</taxon>
        <taxon>Desulfomonilales</taxon>
        <taxon>Desulfomonilaceae</taxon>
        <taxon>Desulfomonile</taxon>
    </lineage>
</organism>